<dbReference type="EMBL" id="NHYD01003091">
    <property type="protein sequence ID" value="PPQ82850.1"/>
    <property type="molecule type" value="Genomic_DNA"/>
</dbReference>
<feature type="transmembrane region" description="Helical" evidence="1">
    <location>
        <begin position="70"/>
        <end position="92"/>
    </location>
</feature>
<accession>A0A409WWE3</accession>
<name>A0A409WWE3_PSICY</name>
<reference evidence="2 3" key="1">
    <citation type="journal article" date="2018" name="Evol. Lett.">
        <title>Horizontal gene cluster transfer increased hallucinogenic mushroom diversity.</title>
        <authorList>
            <person name="Reynolds H.T."/>
            <person name="Vijayakumar V."/>
            <person name="Gluck-Thaler E."/>
            <person name="Korotkin H.B."/>
            <person name="Matheny P.B."/>
            <person name="Slot J.C."/>
        </authorList>
    </citation>
    <scope>NUCLEOTIDE SEQUENCE [LARGE SCALE GENOMIC DNA]</scope>
    <source>
        <strain evidence="2 3">2631</strain>
    </source>
</reference>
<keyword evidence="1" id="KW-0812">Transmembrane</keyword>
<gene>
    <name evidence="2" type="ORF">CVT25_009221</name>
</gene>
<sequence length="347" mass="38751">MSASNISFPVIVQEGILDALQFFNGYIFIFIRIITTSIYFIDQEYTLWSTPEPCGFTVVSKKAENTNRRIVLSVISVLYLICFSDFIFQWYFLDWFVVVNGDTRESIFFGTLGGGPAWMGVLNTFLFYSLLIVSDGLLIWRCYHVWGQSFLVILGPLILFVTEFGLFATATTLAGLTNTITSNTKDIIVSNLISSAVTLVSLVTTIITTLLIGYKIHSSSRFDKSPSKRLFNHVVVLVTESAAAYSLILLFEAIFTIDTSFSVVGSPYLLVQYYLEVVTIFVAKQGMAPTVLVARIVLRNPNSTAASTITHVSGLQFGSQPRNGHRASVFLILTLTQEMWLPLQWLQ</sequence>
<comment type="caution">
    <text evidence="2">The sequence shown here is derived from an EMBL/GenBank/DDBJ whole genome shotgun (WGS) entry which is preliminary data.</text>
</comment>
<feature type="transmembrane region" description="Helical" evidence="1">
    <location>
        <begin position="277"/>
        <end position="298"/>
    </location>
</feature>
<keyword evidence="1" id="KW-0472">Membrane</keyword>
<feature type="transmembrane region" description="Helical" evidence="1">
    <location>
        <begin position="188"/>
        <end position="213"/>
    </location>
</feature>
<evidence type="ECO:0000313" key="3">
    <source>
        <dbReference type="Proteomes" id="UP000283269"/>
    </source>
</evidence>
<dbReference type="AlphaFoldDB" id="A0A409WWE3"/>
<dbReference type="Proteomes" id="UP000283269">
    <property type="component" value="Unassembled WGS sequence"/>
</dbReference>
<feature type="transmembrane region" description="Helical" evidence="1">
    <location>
        <begin position="150"/>
        <end position="176"/>
    </location>
</feature>
<protein>
    <submittedName>
        <fullName evidence="2">Uncharacterized protein</fullName>
    </submittedName>
</protein>
<feature type="transmembrane region" description="Helical" evidence="1">
    <location>
        <begin position="117"/>
        <end position="138"/>
    </location>
</feature>
<keyword evidence="1" id="KW-1133">Transmembrane helix</keyword>
<evidence type="ECO:0000256" key="1">
    <source>
        <dbReference type="SAM" id="Phobius"/>
    </source>
</evidence>
<proteinExistence type="predicted"/>
<organism evidence="2 3">
    <name type="scientific">Psilocybe cyanescens</name>
    <dbReference type="NCBI Taxonomy" id="93625"/>
    <lineage>
        <taxon>Eukaryota</taxon>
        <taxon>Fungi</taxon>
        <taxon>Dikarya</taxon>
        <taxon>Basidiomycota</taxon>
        <taxon>Agaricomycotina</taxon>
        <taxon>Agaricomycetes</taxon>
        <taxon>Agaricomycetidae</taxon>
        <taxon>Agaricales</taxon>
        <taxon>Agaricineae</taxon>
        <taxon>Strophariaceae</taxon>
        <taxon>Psilocybe</taxon>
    </lineage>
</organism>
<keyword evidence="3" id="KW-1185">Reference proteome</keyword>
<feature type="transmembrane region" description="Helical" evidence="1">
    <location>
        <begin position="20"/>
        <end position="41"/>
    </location>
</feature>
<evidence type="ECO:0000313" key="2">
    <source>
        <dbReference type="EMBL" id="PPQ82850.1"/>
    </source>
</evidence>
<feature type="transmembrane region" description="Helical" evidence="1">
    <location>
        <begin position="234"/>
        <end position="257"/>
    </location>
</feature>
<dbReference type="InParanoid" id="A0A409WWE3"/>